<evidence type="ECO:0000256" key="2">
    <source>
        <dbReference type="ARBA" id="ARBA00004141"/>
    </source>
</evidence>
<sequence length="263" mass="29305">MNTHHIDDKSNRLQSSPGLSRSESTQFWVVFGVSQVLGVSIVGLVAYWCKLYGEFSWAGADPNLQFYFHPILMVLGLVFFYGDALVAYRVLRFLPKPVLKLVHAGLHLCAIICSSVGLAAVLQYHARTNRPDFYSLHSWIGIATFALFCFQYVGGFVFNYVGGFVTFLWPGLPVKWRARAMPFHTFFGCGLLVTSIVAVQTGFTEKLIWTEGYTQAAFNARGVLGNVIAMAIIVFGFLIIFITTHAPYKRQPLPGELPHANVN</sequence>
<keyword evidence="6" id="KW-0479">Metal-binding</keyword>
<dbReference type="GO" id="GO:0016491">
    <property type="term" value="F:oxidoreductase activity"/>
    <property type="evidence" value="ECO:0007669"/>
    <property type="project" value="InterPro"/>
</dbReference>
<dbReference type="Gene3D" id="1.20.120.1770">
    <property type="match status" value="1"/>
</dbReference>
<feature type="transmembrane region" description="Helical" evidence="11">
    <location>
        <begin position="181"/>
        <end position="203"/>
    </location>
</feature>
<name>A0AAV6USS1_9ARAC</name>
<proteinExistence type="predicted"/>
<evidence type="ECO:0000256" key="10">
    <source>
        <dbReference type="ARBA" id="ARBA00023136"/>
    </source>
</evidence>
<dbReference type="GO" id="GO:0016020">
    <property type="term" value="C:membrane"/>
    <property type="evidence" value="ECO:0007669"/>
    <property type="project" value="UniProtKB-SubCell"/>
</dbReference>
<evidence type="ECO:0000259" key="12">
    <source>
        <dbReference type="PROSITE" id="PS50939"/>
    </source>
</evidence>
<dbReference type="GO" id="GO:0046872">
    <property type="term" value="F:metal ion binding"/>
    <property type="evidence" value="ECO:0007669"/>
    <property type="project" value="UniProtKB-KW"/>
</dbReference>
<dbReference type="PROSITE" id="PS50939">
    <property type="entry name" value="CYTOCHROME_B561"/>
    <property type="match status" value="1"/>
</dbReference>
<comment type="subcellular location">
    <subcellularLocation>
        <location evidence="2">Membrane</location>
        <topology evidence="2">Multi-pass membrane protein</topology>
    </subcellularLocation>
</comment>
<dbReference type="PANTHER" id="PTHR10106">
    <property type="entry name" value="CYTOCHROME B561-RELATED"/>
    <property type="match status" value="1"/>
</dbReference>
<dbReference type="Proteomes" id="UP000827092">
    <property type="component" value="Unassembled WGS sequence"/>
</dbReference>
<dbReference type="Pfam" id="PF03188">
    <property type="entry name" value="Cytochrom_B561"/>
    <property type="match status" value="1"/>
</dbReference>
<accession>A0AAV6USS1</accession>
<evidence type="ECO:0000256" key="11">
    <source>
        <dbReference type="SAM" id="Phobius"/>
    </source>
</evidence>
<keyword evidence="8 11" id="KW-1133">Transmembrane helix</keyword>
<dbReference type="InterPro" id="IPR006593">
    <property type="entry name" value="Cyt_b561/ferric_Rdtase_TM"/>
</dbReference>
<keyword evidence="4" id="KW-0349">Heme</keyword>
<evidence type="ECO:0000256" key="3">
    <source>
        <dbReference type="ARBA" id="ARBA00022448"/>
    </source>
</evidence>
<evidence type="ECO:0000256" key="1">
    <source>
        <dbReference type="ARBA" id="ARBA00001970"/>
    </source>
</evidence>
<evidence type="ECO:0000256" key="8">
    <source>
        <dbReference type="ARBA" id="ARBA00022989"/>
    </source>
</evidence>
<keyword evidence="7" id="KW-0249">Electron transport</keyword>
<keyword evidence="3" id="KW-0813">Transport</keyword>
<evidence type="ECO:0000256" key="6">
    <source>
        <dbReference type="ARBA" id="ARBA00022723"/>
    </source>
</evidence>
<evidence type="ECO:0000256" key="9">
    <source>
        <dbReference type="ARBA" id="ARBA00023004"/>
    </source>
</evidence>
<feature type="transmembrane region" description="Helical" evidence="11">
    <location>
        <begin position="103"/>
        <end position="124"/>
    </location>
</feature>
<feature type="transmembrane region" description="Helical" evidence="11">
    <location>
        <begin position="27"/>
        <end position="48"/>
    </location>
</feature>
<evidence type="ECO:0000313" key="13">
    <source>
        <dbReference type="EMBL" id="KAG8187300.1"/>
    </source>
</evidence>
<feature type="transmembrane region" description="Helical" evidence="11">
    <location>
        <begin position="136"/>
        <end position="169"/>
    </location>
</feature>
<evidence type="ECO:0000256" key="4">
    <source>
        <dbReference type="ARBA" id="ARBA00022617"/>
    </source>
</evidence>
<gene>
    <name evidence="13" type="ORF">JTE90_011671</name>
</gene>
<feature type="transmembrane region" description="Helical" evidence="11">
    <location>
        <begin position="68"/>
        <end position="91"/>
    </location>
</feature>
<dbReference type="EMBL" id="JAFNEN010000274">
    <property type="protein sequence ID" value="KAG8187300.1"/>
    <property type="molecule type" value="Genomic_DNA"/>
</dbReference>
<reference evidence="13 14" key="1">
    <citation type="journal article" date="2022" name="Nat. Ecol. Evol.">
        <title>A masculinizing supergene underlies an exaggerated male reproductive morph in a spider.</title>
        <authorList>
            <person name="Hendrickx F."/>
            <person name="De Corte Z."/>
            <person name="Sonet G."/>
            <person name="Van Belleghem S.M."/>
            <person name="Kostlbacher S."/>
            <person name="Vangestel C."/>
        </authorList>
    </citation>
    <scope>NUCLEOTIDE SEQUENCE [LARGE SCALE GENOMIC DNA]</scope>
    <source>
        <strain evidence="13">W744_W776</strain>
    </source>
</reference>
<dbReference type="AlphaFoldDB" id="A0AAV6USS1"/>
<dbReference type="PANTHER" id="PTHR10106:SF0">
    <property type="entry name" value="LD36721P"/>
    <property type="match status" value="1"/>
</dbReference>
<evidence type="ECO:0000313" key="14">
    <source>
        <dbReference type="Proteomes" id="UP000827092"/>
    </source>
</evidence>
<feature type="domain" description="Cytochrome b561" evidence="12">
    <location>
        <begin position="33"/>
        <end position="244"/>
    </location>
</feature>
<comment type="cofactor">
    <cofactor evidence="1">
        <name>heme b</name>
        <dbReference type="ChEBI" id="CHEBI:60344"/>
    </cofactor>
</comment>
<dbReference type="SMART" id="SM00665">
    <property type="entry name" value="B561"/>
    <property type="match status" value="1"/>
</dbReference>
<feature type="transmembrane region" description="Helical" evidence="11">
    <location>
        <begin position="223"/>
        <end position="242"/>
    </location>
</feature>
<protein>
    <recommendedName>
        <fullName evidence="12">Cytochrome b561 domain-containing protein</fullName>
    </recommendedName>
</protein>
<keyword evidence="14" id="KW-1185">Reference proteome</keyword>
<evidence type="ECO:0000256" key="5">
    <source>
        <dbReference type="ARBA" id="ARBA00022692"/>
    </source>
</evidence>
<dbReference type="InterPro" id="IPR043205">
    <property type="entry name" value="CYB561/CYBRD1-like"/>
</dbReference>
<dbReference type="FunFam" id="1.20.120.1770:FF:000001">
    <property type="entry name" value="Cytochrome b reductase 1"/>
    <property type="match status" value="1"/>
</dbReference>
<comment type="caution">
    <text evidence="13">The sequence shown here is derived from an EMBL/GenBank/DDBJ whole genome shotgun (WGS) entry which is preliminary data.</text>
</comment>
<evidence type="ECO:0000256" key="7">
    <source>
        <dbReference type="ARBA" id="ARBA00022982"/>
    </source>
</evidence>
<keyword evidence="5 11" id="KW-0812">Transmembrane</keyword>
<keyword evidence="9" id="KW-0408">Iron</keyword>
<organism evidence="13 14">
    <name type="scientific">Oedothorax gibbosus</name>
    <dbReference type="NCBI Taxonomy" id="931172"/>
    <lineage>
        <taxon>Eukaryota</taxon>
        <taxon>Metazoa</taxon>
        <taxon>Ecdysozoa</taxon>
        <taxon>Arthropoda</taxon>
        <taxon>Chelicerata</taxon>
        <taxon>Arachnida</taxon>
        <taxon>Araneae</taxon>
        <taxon>Araneomorphae</taxon>
        <taxon>Entelegynae</taxon>
        <taxon>Araneoidea</taxon>
        <taxon>Linyphiidae</taxon>
        <taxon>Erigoninae</taxon>
        <taxon>Oedothorax</taxon>
    </lineage>
</organism>
<keyword evidence="10 11" id="KW-0472">Membrane</keyword>